<dbReference type="EMBL" id="MW601944">
    <property type="protein sequence ID" value="QST87844.1"/>
    <property type="molecule type" value="Genomic_DNA"/>
</dbReference>
<evidence type="ECO:0000313" key="2">
    <source>
        <dbReference type="EMBL" id="QST87844.1"/>
    </source>
</evidence>
<reference evidence="2" key="1">
    <citation type="journal article" name="Antibiotics">
        <title>Novel Soil-Derived Beta-Lactam, Chloramphenicol, Fosfomycin and Trimethoprim Resistance Genes Revealed by Functional Metagenomics.</title>
        <authorList>
            <person name="Willms I.M."/>
            <person name="Grote M."/>
            <person name="Kocatuerk M."/>
            <person name="Singhoff L."/>
            <person name="Kraft A.A."/>
            <person name="Bolz S.H."/>
            <person name="Nacke H."/>
        </authorList>
    </citation>
    <scope>NUCLEOTIDE SEQUENCE</scope>
</reference>
<organism evidence="2">
    <name type="scientific">uncultured organism</name>
    <dbReference type="NCBI Taxonomy" id="155900"/>
    <lineage>
        <taxon>unclassified sequences</taxon>
        <taxon>environmental samples</taxon>
    </lineage>
</organism>
<dbReference type="AlphaFoldDB" id="A0A8A1VA15"/>
<accession>A0A8A1VA15</accession>
<feature type="region of interest" description="Disordered" evidence="1">
    <location>
        <begin position="54"/>
        <end position="74"/>
    </location>
</feature>
<sequence length="74" mass="8104">MGVSKLQVGQLWKKDGTKDIYLVTRLFSEALNTVVILRKSGSEGEAQVRVRAERAADGGHSIPGFSPAQEDEKF</sequence>
<proteinExistence type="predicted"/>
<evidence type="ECO:0000256" key="1">
    <source>
        <dbReference type="SAM" id="MobiDB-lite"/>
    </source>
</evidence>
<name>A0A8A1VA15_9ZZZZ</name>
<protein>
    <submittedName>
        <fullName evidence="2">Uncharacterized protein</fullName>
    </submittedName>
</protein>